<comment type="caution">
    <text evidence="5">The sequence shown here is derived from an EMBL/GenBank/DDBJ whole genome shotgun (WGS) entry which is preliminary data.</text>
</comment>
<dbReference type="PANTHER" id="PTHR36530">
    <property type="entry name" value="INHIBITOR OF CYSTEINE PEPTIDASE"/>
    <property type="match status" value="1"/>
</dbReference>
<dbReference type="InterPro" id="IPR052781">
    <property type="entry name" value="Cys_protease_inhibitor_I42"/>
</dbReference>
<dbReference type="SUPFAM" id="SSF141066">
    <property type="entry name" value="ICP-like"/>
    <property type="match status" value="10"/>
</dbReference>
<reference evidence="5 6" key="1">
    <citation type="submission" date="2016-08" db="EMBL/GenBank/DDBJ databases">
        <title>Genomes of anaerobic fungi encode conserved fungal cellulosomes for biomass hydrolysis.</title>
        <authorList>
            <consortium name="DOE Joint Genome Institute"/>
            <person name="Haitjema C.H."/>
            <person name="Gilmore S.P."/>
            <person name="Henske J.K."/>
            <person name="Solomon K.V."/>
            <person name="De Groot R."/>
            <person name="Kuo A."/>
            <person name="Mondo S.J."/>
            <person name="Salamov A.A."/>
            <person name="Labutti K."/>
            <person name="Zhao Z."/>
            <person name="Chiniquy J."/>
            <person name="Barry K."/>
            <person name="Brewer H.M."/>
            <person name="Purvine S.O."/>
            <person name="Wright A.T."/>
            <person name="Boxma B."/>
            <person name="Van Alen T."/>
            <person name="Hackstein J.H."/>
            <person name="Baker S.E."/>
            <person name="Grigoriev I.V."/>
            <person name="O'Malley M.A."/>
        </authorList>
    </citation>
    <scope>NUCLEOTIDE SEQUENCE [LARGE SCALE GENOMIC DNA]</scope>
    <source>
        <strain evidence="6">finn</strain>
    </source>
</reference>
<evidence type="ECO:0000313" key="6">
    <source>
        <dbReference type="Proteomes" id="UP000193719"/>
    </source>
</evidence>
<feature type="domain" description="Proteinase inhibitor I42 chagasin" evidence="4">
    <location>
        <begin position="393"/>
        <end position="476"/>
    </location>
</feature>
<evidence type="ECO:0000256" key="3">
    <source>
        <dbReference type="SAM" id="SignalP"/>
    </source>
</evidence>
<dbReference type="InterPro" id="IPR036331">
    <property type="entry name" value="Chagasin-like_sf"/>
</dbReference>
<feature type="domain" description="Proteinase inhibitor I42 chagasin" evidence="4">
    <location>
        <begin position="35"/>
        <end position="124"/>
    </location>
</feature>
<feature type="signal peptide" evidence="3">
    <location>
        <begin position="1"/>
        <end position="20"/>
    </location>
</feature>
<dbReference type="Gene3D" id="2.60.40.2020">
    <property type="match status" value="10"/>
</dbReference>
<feature type="chain" id="PRO_5012305044" description="Proteinase inhibitor I42 chagasin domain-containing protein" evidence="3">
    <location>
        <begin position="21"/>
        <end position="1199"/>
    </location>
</feature>
<reference evidence="5 6" key="2">
    <citation type="submission" date="2016-08" db="EMBL/GenBank/DDBJ databases">
        <title>Pervasive Adenine N6-methylation of Active Genes in Fungi.</title>
        <authorList>
            <consortium name="DOE Joint Genome Institute"/>
            <person name="Mondo S.J."/>
            <person name="Dannebaum R.O."/>
            <person name="Kuo R.C."/>
            <person name="Labutti K."/>
            <person name="Haridas S."/>
            <person name="Kuo A."/>
            <person name="Salamov A."/>
            <person name="Ahrendt S.R."/>
            <person name="Lipzen A."/>
            <person name="Sullivan W."/>
            <person name="Andreopoulos W.B."/>
            <person name="Clum A."/>
            <person name="Lindquist E."/>
            <person name="Daum C."/>
            <person name="Ramamoorthy G.K."/>
            <person name="Gryganskyi A."/>
            <person name="Culley D."/>
            <person name="Magnuson J.K."/>
            <person name="James T.Y."/>
            <person name="O'Malley M.A."/>
            <person name="Stajich J.E."/>
            <person name="Spatafora J.W."/>
            <person name="Visel A."/>
            <person name="Grigoriev I.V."/>
        </authorList>
    </citation>
    <scope>NUCLEOTIDE SEQUENCE [LARGE SCALE GENOMIC DNA]</scope>
    <source>
        <strain evidence="6">finn</strain>
    </source>
</reference>
<evidence type="ECO:0000256" key="2">
    <source>
        <dbReference type="ARBA" id="ARBA00022704"/>
    </source>
</evidence>
<sequence>MKLSTLIILLIIQLVSIVFAETITFKQQGGSAELNVEKNSTFNVELKGNPTTGYSWYLDNVNDIEDAIELLNGDGDYIQDKSKPGMVGVGGTFIFKFQVKKTDKLPTIKFVYKRVWEETSIATAEVILKSNANDYVEAENVVSFTQKGGVQELEVKKGLNFDVKLSGNPTTGYSWYLDNVNDIEDAIELLNGDGDYIQDKSKPGMVGVGGTFIFKFQVKKTDKLPSLRFVYKRIWEETSIATAEVILKSNANDYVEAENVVSFTQKGGVQELEVKKGLNFDVKLSGNPTTGYSWYLDNINDIEDAIELLNGDGDYIPDESKPGMGGVGGAFIFKFQVKKTDKLPSLRFVYKRIWEETSIATAEVILKSNANDYVEAENVVSFTQKGGVQELEVKKGLNFDVKLSGNPTTGYSWYLDNINDIEDAIELLNGDGDYIQDKFKPGMVGVGGTFIFKFQVKKTDKLPSLRFVYKRIWEETFIATAEVILKSNANDYVEAENVVSFTQKGGIQELEVEEGSYFDVKLSGNPTTGYSWYLDNINDIEDAIELLNGDGDYIQDKSKPGMSGVGGTFIFKFQVKKTDKLPSLRFVYKRIWEETSIATAEVILKSNDNAYVEAENVVSFTQKGGVQELEVKKGLNFDVKLSGNPTTGYNWYLDNVNDIEDTIELLNGDGDYIQDKSKPGMVGVGGTFIFKFQVKKTDKLPAIKFVYRRSWEGASIANAKVILKINGYIEAENVVTFTQNSGVQKLEVGEGSFFDVRLPGNPSTGYNWSLDNIDDIKDTVELLKNENGLSDYYYIPNNPDPMLIGGGGSYIFKFQVKKTDKLPTLKFVYKRSWSSDPKSTVEVVLKSNIYVEAENVVTFTQDGGIQELEVEEGSYFDVKLSTNPSTGYNWYLDNADDIKDAIEVLNDDGDYIPDESKPIMPGSGGTIAFQFQVKKTDKLPTLKFVYKRIWEETFIATAEVILKSNDNDYVEAENVVSFTQDGGIQELKVEKGLSFDVKLSGNPTTGFFWFLENARDIKDAIEVLNDVNDNYVPDESKPGMVGVGGTFIFKFQVKETDELPTLKFVYKGVRRQAISTAEVILKDNSNIDDENVVSFTQRGGVQELKVKKGLSFDVKLSGNPTTGFFWFLENARDIKDAIEVLNDVNDNYVPDESKPGMVGVGGTFIFKFQVKETDELPTLKFVYKGVRRQAISTAELNLL</sequence>
<dbReference type="Proteomes" id="UP000193719">
    <property type="component" value="Unassembled WGS sequence"/>
</dbReference>
<feature type="domain" description="Proteinase inhibitor I42 chagasin" evidence="4">
    <location>
        <begin position="155"/>
        <end position="243"/>
    </location>
</feature>
<name>A0A1Y1UX96_9FUNG</name>
<gene>
    <name evidence="5" type="ORF">BCR36DRAFT_170522</name>
</gene>
<feature type="domain" description="Proteinase inhibitor I42 chagasin" evidence="4">
    <location>
        <begin position="274"/>
        <end position="362"/>
    </location>
</feature>
<feature type="domain" description="Proteinase inhibitor I42 chagasin" evidence="4">
    <location>
        <begin position="750"/>
        <end position="841"/>
    </location>
</feature>
<dbReference type="InterPro" id="IPR018990">
    <property type="entry name" value="Prot_inh_I42_chagasin"/>
</dbReference>
<dbReference type="AlphaFoldDB" id="A0A1Y1UX96"/>
<keyword evidence="6" id="KW-1185">Reference proteome</keyword>
<evidence type="ECO:0000259" key="4">
    <source>
        <dbReference type="Pfam" id="PF09394"/>
    </source>
</evidence>
<keyword evidence="2" id="KW-0789">Thiol protease inhibitor</keyword>
<dbReference type="PANTHER" id="PTHR36530:SF1">
    <property type="entry name" value="AMOEBIASIN-1"/>
    <property type="match status" value="1"/>
</dbReference>
<feature type="domain" description="Proteinase inhibitor I42 chagasin" evidence="4">
    <location>
        <begin position="1106"/>
        <end position="1184"/>
    </location>
</feature>
<dbReference type="Pfam" id="PF09394">
    <property type="entry name" value="Inhibitor_I42"/>
    <property type="match status" value="10"/>
</dbReference>
<dbReference type="GO" id="GO:0004869">
    <property type="term" value="F:cysteine-type endopeptidase inhibitor activity"/>
    <property type="evidence" value="ECO:0007669"/>
    <property type="project" value="UniProtKB-KW"/>
</dbReference>
<feature type="domain" description="Proteinase inhibitor I42 chagasin" evidence="4">
    <location>
        <begin position="631"/>
        <end position="724"/>
    </location>
</feature>
<evidence type="ECO:0000313" key="5">
    <source>
        <dbReference type="EMBL" id="ORX41843.1"/>
    </source>
</evidence>
<proteinExistence type="predicted"/>
<keyword evidence="1" id="KW-0646">Protease inhibitor</keyword>
<dbReference type="OrthoDB" id="2154576at2759"/>
<organism evidence="5 6">
    <name type="scientific">Piromyces finnis</name>
    <dbReference type="NCBI Taxonomy" id="1754191"/>
    <lineage>
        <taxon>Eukaryota</taxon>
        <taxon>Fungi</taxon>
        <taxon>Fungi incertae sedis</taxon>
        <taxon>Chytridiomycota</taxon>
        <taxon>Chytridiomycota incertae sedis</taxon>
        <taxon>Neocallimastigomycetes</taxon>
        <taxon>Neocallimastigales</taxon>
        <taxon>Neocallimastigaceae</taxon>
        <taxon>Piromyces</taxon>
    </lineage>
</organism>
<keyword evidence="3" id="KW-0732">Signal</keyword>
<dbReference type="EMBL" id="MCFH01000077">
    <property type="protein sequence ID" value="ORX41843.1"/>
    <property type="molecule type" value="Genomic_DNA"/>
</dbReference>
<accession>A0A1Y1UX96</accession>
<feature type="domain" description="Proteinase inhibitor I42 chagasin" evidence="4">
    <location>
        <begin position="512"/>
        <end position="600"/>
    </location>
</feature>
<feature type="domain" description="Proteinase inhibitor I42 chagasin" evidence="4">
    <location>
        <begin position="989"/>
        <end position="1067"/>
    </location>
</feature>
<protein>
    <recommendedName>
        <fullName evidence="4">Proteinase inhibitor I42 chagasin domain-containing protein</fullName>
    </recommendedName>
</protein>
<feature type="domain" description="Proteinase inhibitor I42 chagasin" evidence="4">
    <location>
        <begin position="870"/>
        <end position="953"/>
    </location>
</feature>
<evidence type="ECO:0000256" key="1">
    <source>
        <dbReference type="ARBA" id="ARBA00022690"/>
    </source>
</evidence>